<feature type="compositionally biased region" description="Low complexity" evidence="5">
    <location>
        <begin position="1"/>
        <end position="16"/>
    </location>
</feature>
<dbReference type="Proteomes" id="UP000253508">
    <property type="component" value="Unassembled WGS sequence"/>
</dbReference>
<name>A0A367Y272_9MICO</name>
<dbReference type="PANTHER" id="PTHR30118">
    <property type="entry name" value="HTH-TYPE TRANSCRIPTIONAL REGULATOR LEUO-RELATED"/>
    <property type="match status" value="1"/>
</dbReference>
<dbReference type="PROSITE" id="PS50931">
    <property type="entry name" value="HTH_LYSR"/>
    <property type="match status" value="1"/>
</dbReference>
<proteinExistence type="inferred from homology"/>
<evidence type="ECO:0000256" key="5">
    <source>
        <dbReference type="SAM" id="MobiDB-lite"/>
    </source>
</evidence>
<feature type="domain" description="HTH lysR-type" evidence="6">
    <location>
        <begin position="46"/>
        <end position="103"/>
    </location>
</feature>
<keyword evidence="2" id="KW-0805">Transcription regulation</keyword>
<keyword evidence="3" id="KW-0238">DNA-binding</keyword>
<dbReference type="Gene3D" id="3.40.190.10">
    <property type="entry name" value="Periplasmic binding protein-like II"/>
    <property type="match status" value="2"/>
</dbReference>
<dbReference type="SUPFAM" id="SSF53850">
    <property type="entry name" value="Periplasmic binding protein-like II"/>
    <property type="match status" value="1"/>
</dbReference>
<reference evidence="7 8" key="1">
    <citation type="submission" date="2018-07" db="EMBL/GenBank/DDBJ databases">
        <title>Microbacterium endoborsara sp. nov., a novel actinobacterium isolated from Borszczowia aralocaspica.</title>
        <authorList>
            <person name="An D."/>
        </authorList>
    </citation>
    <scope>NUCLEOTIDE SEQUENCE [LARGE SCALE GENOMIC DNA]</scope>
    <source>
        <strain evidence="7 8">C1.15228</strain>
    </source>
</reference>
<evidence type="ECO:0000256" key="4">
    <source>
        <dbReference type="ARBA" id="ARBA00023163"/>
    </source>
</evidence>
<dbReference type="OrthoDB" id="8717159at2"/>
<evidence type="ECO:0000256" key="2">
    <source>
        <dbReference type="ARBA" id="ARBA00023015"/>
    </source>
</evidence>
<accession>A0A367Y272</accession>
<comment type="caution">
    <text evidence="7">The sequence shown here is derived from an EMBL/GenBank/DDBJ whole genome shotgun (WGS) entry which is preliminary data.</text>
</comment>
<dbReference type="InterPro" id="IPR005119">
    <property type="entry name" value="LysR_subst-bd"/>
</dbReference>
<feature type="region of interest" description="Disordered" evidence="5">
    <location>
        <begin position="1"/>
        <end position="38"/>
    </location>
</feature>
<dbReference type="SUPFAM" id="SSF46785">
    <property type="entry name" value="Winged helix' DNA-binding domain"/>
    <property type="match status" value="1"/>
</dbReference>
<comment type="similarity">
    <text evidence="1">Belongs to the LysR transcriptional regulatory family.</text>
</comment>
<keyword evidence="8" id="KW-1185">Reference proteome</keyword>
<dbReference type="PRINTS" id="PR00039">
    <property type="entry name" value="HTHLYSR"/>
</dbReference>
<evidence type="ECO:0000313" key="7">
    <source>
        <dbReference type="EMBL" id="RCK59986.1"/>
    </source>
</evidence>
<dbReference type="EMBL" id="QORO01000002">
    <property type="protein sequence ID" value="RCK59986.1"/>
    <property type="molecule type" value="Genomic_DNA"/>
</dbReference>
<protein>
    <submittedName>
        <fullName evidence="7">LysR family transcriptional regulator</fullName>
    </submittedName>
</protein>
<dbReference type="InterPro" id="IPR036390">
    <property type="entry name" value="WH_DNA-bd_sf"/>
</dbReference>
<evidence type="ECO:0000259" key="6">
    <source>
        <dbReference type="PROSITE" id="PS50931"/>
    </source>
</evidence>
<dbReference type="InterPro" id="IPR050389">
    <property type="entry name" value="LysR-type_TF"/>
</dbReference>
<dbReference type="Pfam" id="PF03466">
    <property type="entry name" value="LysR_substrate"/>
    <property type="match status" value="1"/>
</dbReference>
<dbReference type="GO" id="GO:0003700">
    <property type="term" value="F:DNA-binding transcription factor activity"/>
    <property type="evidence" value="ECO:0007669"/>
    <property type="project" value="InterPro"/>
</dbReference>
<keyword evidence="4" id="KW-0804">Transcription</keyword>
<dbReference type="Pfam" id="PF00126">
    <property type="entry name" value="HTH_1"/>
    <property type="match status" value="1"/>
</dbReference>
<evidence type="ECO:0000256" key="3">
    <source>
        <dbReference type="ARBA" id="ARBA00023125"/>
    </source>
</evidence>
<dbReference type="Gene3D" id="1.10.10.10">
    <property type="entry name" value="Winged helix-like DNA-binding domain superfamily/Winged helix DNA-binding domain"/>
    <property type="match status" value="1"/>
</dbReference>
<dbReference type="GO" id="GO:0003677">
    <property type="term" value="F:DNA binding"/>
    <property type="evidence" value="ECO:0007669"/>
    <property type="project" value="UniProtKB-KW"/>
</dbReference>
<dbReference type="InterPro" id="IPR000847">
    <property type="entry name" value="LysR_HTH_N"/>
</dbReference>
<evidence type="ECO:0000313" key="8">
    <source>
        <dbReference type="Proteomes" id="UP000253508"/>
    </source>
</evidence>
<organism evidence="7 8">
    <name type="scientific">Microbacterium sorbitolivorans</name>
    <dbReference type="NCBI Taxonomy" id="1867410"/>
    <lineage>
        <taxon>Bacteria</taxon>
        <taxon>Bacillati</taxon>
        <taxon>Actinomycetota</taxon>
        <taxon>Actinomycetes</taxon>
        <taxon>Micrococcales</taxon>
        <taxon>Microbacteriaceae</taxon>
        <taxon>Microbacterium</taxon>
    </lineage>
</organism>
<evidence type="ECO:0000256" key="1">
    <source>
        <dbReference type="ARBA" id="ARBA00009437"/>
    </source>
</evidence>
<dbReference type="AlphaFoldDB" id="A0A367Y272"/>
<dbReference type="PANTHER" id="PTHR30118:SF15">
    <property type="entry name" value="TRANSCRIPTIONAL REGULATORY PROTEIN"/>
    <property type="match status" value="1"/>
</dbReference>
<dbReference type="InterPro" id="IPR036388">
    <property type="entry name" value="WH-like_DNA-bd_sf"/>
</dbReference>
<gene>
    <name evidence="7" type="ORF">DTO57_07525</name>
</gene>
<sequence length="347" mass="37792">MRSSSSRTRTTSSTSTAIQRRACCRTRGASGRSPMTSRPAINLRKHDLNLFVVFAALMQERSVSRAARSLNMSQSAVSAALARLRGTYEDRLFVRVQGGVEPTLRALRMNGAVQEALRAIEVAVGGQKAFNPAKDTFQLRIGMSDDLEAVVMTRLLTEISPESPGMSVFSVLTTRLLLPRLLETGEADMGIVANSAWNSSLRHRVLFQSGYLTVYDSAQVGQTGALSLADYVALPHIMISVDATRGIVDSELEKLGMRRHRVASTAHFAMAPLLLRRTPAVSTMPAHVAHVFAQEFGLTVADPPIEFPPFELAAVWHQTRDSDPEVGWMVDTISALTSSTSTPRSIP</sequence>